<dbReference type="GO" id="GO:0071978">
    <property type="term" value="P:bacterial-type flagellum-dependent swarming motility"/>
    <property type="evidence" value="ECO:0007669"/>
    <property type="project" value="TreeGrafter"/>
</dbReference>
<dbReference type="eggNOG" id="COG4786">
    <property type="taxonomic scope" value="Bacteria"/>
</dbReference>
<feature type="domain" description="Flagellar hook protein FlgE/F/G-like D1" evidence="5">
    <location>
        <begin position="219"/>
        <end position="276"/>
    </location>
</feature>
<dbReference type="InterPro" id="IPR010930">
    <property type="entry name" value="Flg_bb/hook_C_dom"/>
</dbReference>
<dbReference type="SUPFAM" id="SSF117143">
    <property type="entry name" value="Flagellar hook protein flgE"/>
    <property type="match status" value="1"/>
</dbReference>
<dbReference type="InterPro" id="IPR053967">
    <property type="entry name" value="LlgE_F_G-like_D1"/>
</dbReference>
<organism evidence="6 7">
    <name type="scientific">Peptoclostridium litorale DSM 5388</name>
    <dbReference type="NCBI Taxonomy" id="1121324"/>
    <lineage>
        <taxon>Bacteria</taxon>
        <taxon>Bacillati</taxon>
        <taxon>Bacillota</taxon>
        <taxon>Clostridia</taxon>
        <taxon>Peptostreptococcales</taxon>
        <taxon>Peptoclostridiaceae</taxon>
        <taxon>Peptoclostridium</taxon>
    </lineage>
</organism>
<proteinExistence type="inferred from homology"/>
<feature type="domain" description="Flagellar basal-body/hook protein C-terminal" evidence="4">
    <location>
        <begin position="328"/>
        <end position="371"/>
    </location>
</feature>
<dbReference type="Pfam" id="PF00460">
    <property type="entry name" value="Flg_bb_rod"/>
    <property type="match status" value="1"/>
</dbReference>
<keyword evidence="6" id="KW-0966">Cell projection</keyword>
<dbReference type="PANTHER" id="PTHR30435:SF19">
    <property type="entry name" value="FLAGELLAR BASAL-BODY ROD PROTEIN FLGG"/>
    <property type="match status" value="1"/>
</dbReference>
<dbReference type="AlphaFoldDB" id="A0A069RCJ1"/>
<dbReference type="STRING" id="1121324.CLIT_13c00630"/>
<dbReference type="InterPro" id="IPR037925">
    <property type="entry name" value="FlgE/F/G-like"/>
</dbReference>
<comment type="subcellular location">
    <subcellularLocation>
        <location evidence="2">Bacterial flagellum basal body</location>
    </subcellularLocation>
</comment>
<evidence type="ECO:0000256" key="2">
    <source>
        <dbReference type="RuleBase" id="RU362116"/>
    </source>
</evidence>
<dbReference type="InterPro" id="IPR020013">
    <property type="entry name" value="Flagellar_FlgE/F/G"/>
</dbReference>
<dbReference type="Pfam" id="PF06429">
    <property type="entry name" value="Flg_bbr_C"/>
    <property type="match status" value="1"/>
</dbReference>
<dbReference type="Proteomes" id="UP000027946">
    <property type="component" value="Unassembled WGS sequence"/>
</dbReference>
<name>A0A069RCJ1_PEPLI</name>
<keyword evidence="2" id="KW-0975">Bacterial flagellum</keyword>
<dbReference type="EMBL" id="JJMM01000013">
    <property type="protein sequence ID" value="KDR94741.1"/>
    <property type="molecule type" value="Genomic_DNA"/>
</dbReference>
<sequence length="376" mass="41332">MGKYVWRASQSAKYSYGVDYMYRGIYTVTSTMSTNQRKLDVVSNNLANTNTASFKKDELITKAFPEKLLSKMNGVSYSNNTRDSNIGVKRDGQGFIVNCQSSFFTVDGSQGKSYSRDMKLAADDQGYLKTYSRSIAGRVDTSRGYYVLDSNGKRIQAGANFQIDGQGNVSSGGQSVANLLFTPQRGVIGTVNGGKSVDYIKSNFRQGGLQQTNRNLDVAIKGSGFFQVQTADGQTRYTREGTFKISDDGMLVTDEGMRVMANGGPVPVDGELNIRENGDIYIDGSFFDTLSVADVRNLDTLRKIGYGTYEVEPGQDPNMGQFEGELLQGYIEGSNVNPVKEMIEMIDIMRNYESGQKVIKAYDDIMAKAANEIGKL</sequence>
<dbReference type="GO" id="GO:0009425">
    <property type="term" value="C:bacterial-type flagellum basal body"/>
    <property type="evidence" value="ECO:0007669"/>
    <property type="project" value="UniProtKB-SubCell"/>
</dbReference>
<evidence type="ECO:0000256" key="1">
    <source>
        <dbReference type="ARBA" id="ARBA00009677"/>
    </source>
</evidence>
<feature type="domain" description="Flagellar basal body rod protein N-terminal" evidence="3">
    <location>
        <begin position="25"/>
        <end position="55"/>
    </location>
</feature>
<dbReference type="PANTHER" id="PTHR30435">
    <property type="entry name" value="FLAGELLAR PROTEIN"/>
    <property type="match status" value="1"/>
</dbReference>
<evidence type="ECO:0000313" key="6">
    <source>
        <dbReference type="EMBL" id="KDR94741.1"/>
    </source>
</evidence>
<comment type="similarity">
    <text evidence="1 2">Belongs to the flagella basal body rod proteins family.</text>
</comment>
<dbReference type="NCBIfam" id="TIGR03506">
    <property type="entry name" value="FlgEFG_subfam"/>
    <property type="match status" value="1"/>
</dbReference>
<dbReference type="PROSITE" id="PS00588">
    <property type="entry name" value="FLAGELLA_BB_ROD"/>
    <property type="match status" value="1"/>
</dbReference>
<dbReference type="InterPro" id="IPR019776">
    <property type="entry name" value="Flagellar_basal_body_rod_CS"/>
</dbReference>
<evidence type="ECO:0000259" key="4">
    <source>
        <dbReference type="Pfam" id="PF06429"/>
    </source>
</evidence>
<gene>
    <name evidence="6" type="ORF">CLIT_13c00630</name>
</gene>
<evidence type="ECO:0000313" key="7">
    <source>
        <dbReference type="Proteomes" id="UP000027946"/>
    </source>
</evidence>
<comment type="caution">
    <text evidence="6">The sequence shown here is derived from an EMBL/GenBank/DDBJ whole genome shotgun (WGS) entry which is preliminary data.</text>
</comment>
<protein>
    <submittedName>
        <fullName evidence="6">Flagellar basal body rod protein</fullName>
    </submittedName>
</protein>
<keyword evidence="6" id="KW-0282">Flagellum</keyword>
<keyword evidence="7" id="KW-1185">Reference proteome</keyword>
<evidence type="ECO:0000259" key="5">
    <source>
        <dbReference type="Pfam" id="PF22692"/>
    </source>
</evidence>
<accession>A0A069RCJ1</accession>
<keyword evidence="6" id="KW-0969">Cilium</keyword>
<reference evidence="6 7" key="1">
    <citation type="submission" date="2014-03" db="EMBL/GenBank/DDBJ databases">
        <title>Genome sequence of Clostridium litorale W6, DSM 5388.</title>
        <authorList>
            <person name="Poehlein A."/>
            <person name="Jagirdar A."/>
            <person name="Khonsari B."/>
            <person name="Chibani C.M."/>
            <person name="Gutierrez Gutierrez D.A."/>
            <person name="Davydova E."/>
            <person name="Alghaithi H.S."/>
            <person name="Nair K.P."/>
            <person name="Dhamotharan K."/>
            <person name="Chandran L."/>
            <person name="G W."/>
            <person name="Daniel R."/>
        </authorList>
    </citation>
    <scope>NUCLEOTIDE SEQUENCE [LARGE SCALE GENOMIC DNA]</scope>
    <source>
        <strain evidence="6 7">W6</strain>
    </source>
</reference>
<dbReference type="Pfam" id="PF22692">
    <property type="entry name" value="LlgE_F_G_D1"/>
    <property type="match status" value="1"/>
</dbReference>
<evidence type="ECO:0000259" key="3">
    <source>
        <dbReference type="Pfam" id="PF00460"/>
    </source>
</evidence>
<dbReference type="InterPro" id="IPR001444">
    <property type="entry name" value="Flag_bb_rod_N"/>
</dbReference>